<dbReference type="InterPro" id="IPR001079">
    <property type="entry name" value="Galectin_CRD"/>
</dbReference>
<sequence>MMLCVLCLIAQCYQNMNMEEDHTLNDSLGNPGLISPDKEDLSRLLTVPFSGRIRGGMRPGKKIIVMGIVDLEPHSFDVSLTCGRDSEKEEPLLDVALKLTARFSDRQFLHSARVSGKWTEEEASTAYFPFIPDQPFRVIATCCTIHLNIRRGTPRGLSEQWTDWWGH</sequence>
<comment type="function">
    <text evidence="1">Does not bind lactose, and may not bind carbohydrates.</text>
</comment>
<dbReference type="Proteomes" id="UP001469553">
    <property type="component" value="Unassembled WGS sequence"/>
</dbReference>
<reference evidence="5 6" key="1">
    <citation type="submission" date="2021-06" db="EMBL/GenBank/DDBJ databases">
        <authorList>
            <person name="Palmer J.M."/>
        </authorList>
    </citation>
    <scope>NUCLEOTIDE SEQUENCE [LARGE SCALE GENOMIC DNA]</scope>
    <source>
        <strain evidence="5 6">AS_MEX2019</strain>
        <tissue evidence="5">Muscle</tissue>
    </source>
</reference>
<comment type="caution">
    <text evidence="5">The sequence shown here is derived from an EMBL/GenBank/DDBJ whole genome shotgun (WGS) entry which is preliminary data.</text>
</comment>
<accession>A0ABV0YZD2</accession>
<evidence type="ECO:0000256" key="2">
    <source>
        <dbReference type="ARBA" id="ARBA00022734"/>
    </source>
</evidence>
<dbReference type="InterPro" id="IPR044156">
    <property type="entry name" value="Galectin-like"/>
</dbReference>
<dbReference type="EMBL" id="JAHRIP010047408">
    <property type="protein sequence ID" value="MEQ2298653.1"/>
    <property type="molecule type" value="Genomic_DNA"/>
</dbReference>
<dbReference type="PROSITE" id="PS51304">
    <property type="entry name" value="GALECTIN"/>
    <property type="match status" value="1"/>
</dbReference>
<dbReference type="InterPro" id="IPR013320">
    <property type="entry name" value="ConA-like_dom_sf"/>
</dbReference>
<name>A0ABV0YZD2_9TELE</name>
<dbReference type="SUPFAM" id="SSF49899">
    <property type="entry name" value="Concanavalin A-like lectins/glucanases"/>
    <property type="match status" value="1"/>
</dbReference>
<organism evidence="5 6">
    <name type="scientific">Ameca splendens</name>
    <dbReference type="NCBI Taxonomy" id="208324"/>
    <lineage>
        <taxon>Eukaryota</taxon>
        <taxon>Metazoa</taxon>
        <taxon>Chordata</taxon>
        <taxon>Craniata</taxon>
        <taxon>Vertebrata</taxon>
        <taxon>Euteleostomi</taxon>
        <taxon>Actinopterygii</taxon>
        <taxon>Neopterygii</taxon>
        <taxon>Teleostei</taxon>
        <taxon>Neoteleostei</taxon>
        <taxon>Acanthomorphata</taxon>
        <taxon>Ovalentaria</taxon>
        <taxon>Atherinomorphae</taxon>
        <taxon>Cyprinodontiformes</taxon>
        <taxon>Goodeidae</taxon>
        <taxon>Ameca</taxon>
    </lineage>
</organism>
<evidence type="ECO:0000259" key="4">
    <source>
        <dbReference type="PROSITE" id="PS51304"/>
    </source>
</evidence>
<dbReference type="Gene3D" id="2.60.120.200">
    <property type="match status" value="1"/>
</dbReference>
<evidence type="ECO:0000256" key="3">
    <source>
        <dbReference type="RuleBase" id="RU102079"/>
    </source>
</evidence>
<proteinExistence type="predicted"/>
<evidence type="ECO:0000256" key="1">
    <source>
        <dbReference type="ARBA" id="ARBA00003397"/>
    </source>
</evidence>
<keyword evidence="2 3" id="KW-0430">Lectin</keyword>
<dbReference type="PANTHER" id="PTHR11346:SF98">
    <property type="entry name" value="GALECTIN-RELATED PROTEIN"/>
    <property type="match status" value="1"/>
</dbReference>
<evidence type="ECO:0000313" key="5">
    <source>
        <dbReference type="EMBL" id="MEQ2298653.1"/>
    </source>
</evidence>
<evidence type="ECO:0000313" key="6">
    <source>
        <dbReference type="Proteomes" id="UP001469553"/>
    </source>
</evidence>
<protein>
    <recommendedName>
        <fullName evidence="3">Galectin</fullName>
    </recommendedName>
</protein>
<dbReference type="PANTHER" id="PTHR11346">
    <property type="entry name" value="GALECTIN"/>
    <property type="match status" value="1"/>
</dbReference>
<dbReference type="SMART" id="SM00908">
    <property type="entry name" value="Gal-bind_lectin"/>
    <property type="match status" value="1"/>
</dbReference>
<dbReference type="Pfam" id="PF00337">
    <property type="entry name" value="Gal-bind_lectin"/>
    <property type="match status" value="1"/>
</dbReference>
<keyword evidence="6" id="KW-1185">Reference proteome</keyword>
<gene>
    <name evidence="5" type="ORF">AMECASPLE_007513</name>
</gene>
<feature type="domain" description="Galectin" evidence="4">
    <location>
        <begin position="49"/>
        <end position="167"/>
    </location>
</feature>